<evidence type="ECO:0000256" key="16">
    <source>
        <dbReference type="SAM" id="Phobius"/>
    </source>
</evidence>
<dbReference type="GO" id="GO:0000139">
    <property type="term" value="C:Golgi membrane"/>
    <property type="evidence" value="ECO:0007669"/>
    <property type="project" value="TreeGrafter"/>
</dbReference>
<feature type="active site" description="Charge relay system" evidence="13 14">
    <location>
        <position position="354"/>
    </location>
</feature>
<dbReference type="EMBL" id="NRSZ01000107">
    <property type="protein sequence ID" value="PNY29472.1"/>
    <property type="molecule type" value="Genomic_DNA"/>
</dbReference>
<evidence type="ECO:0000313" key="18">
    <source>
        <dbReference type="EMBL" id="PNY29472.1"/>
    </source>
</evidence>
<dbReference type="InterPro" id="IPR022398">
    <property type="entry name" value="Peptidase_S8_His-AS"/>
</dbReference>
<organism evidence="18 19">
    <name type="scientific">Tolypocladium capitatum</name>
    <dbReference type="NCBI Taxonomy" id="45235"/>
    <lineage>
        <taxon>Eukaryota</taxon>
        <taxon>Fungi</taxon>
        <taxon>Dikarya</taxon>
        <taxon>Ascomycota</taxon>
        <taxon>Pezizomycotina</taxon>
        <taxon>Sordariomycetes</taxon>
        <taxon>Hypocreomycetidae</taxon>
        <taxon>Hypocreales</taxon>
        <taxon>Ophiocordycipitaceae</taxon>
        <taxon>Tolypocladium</taxon>
    </lineage>
</organism>
<dbReference type="InterPro" id="IPR002884">
    <property type="entry name" value="P_dom"/>
</dbReference>
<comment type="similarity">
    <text evidence="2">Belongs to the peptidase S8 family. Furin subfamily.</text>
</comment>
<dbReference type="InterPro" id="IPR036852">
    <property type="entry name" value="Peptidase_S8/S53_dom_sf"/>
</dbReference>
<keyword evidence="19" id="KW-1185">Reference proteome</keyword>
<keyword evidence="4 16" id="KW-0812">Transmembrane</keyword>
<feature type="compositionally biased region" description="Polar residues" evidence="15">
    <location>
        <begin position="833"/>
        <end position="843"/>
    </location>
</feature>
<evidence type="ECO:0000256" key="15">
    <source>
        <dbReference type="SAM" id="MobiDB-lite"/>
    </source>
</evidence>
<feature type="active site" description="Charge relay system" evidence="13 14">
    <location>
        <position position="392"/>
    </location>
</feature>
<sequence>MPNQPGGGVAATPALLARTEKGTGPAKVWGQFAEPVETSSRAGALIPQSSIHTPSLQHILPPSSIAVRPCPAPSAASGQVLNQARACSIIVFLVLSCGGTGSCGTGCLAPLEPTWPQRVYIRIRFQASARPSRCIRTGRSPPPRAYTFSAFSASQAPSLDQACVMKIASLIALVGLAALSHASGIPRDYDSNDYYVLHIDPSTPAGHVAARLGLEHEGQLSDLTDHHVFRAPKVGHDVVKREIQEHRRRKRDLGGRDVLDSVLLSTKQEARMHLEKRVIPPRAREALSPRASGTPVAAAVQKQSQLMKTLGIADPIFTDQWHLYNTIEVGHDVNVTGLWLEGITGRNATVAIIDDGIDMHSLDLKDNYFAEGSWDFNDKGPEPKPRLSDDRHGTRCAGEVAAVRNDVCGIGVAYDSRVAGIRILSRPISDADEAEAMMYKYQDNQIYSCSWGPRDDGRSMEAPGVLIRRAMLQAIQKGRGGLGSIYVFASGNGAASDDNCNFDGYTNSIYSITVGAVDRAGEHPYYSEHCSAQLVVTYSSGKGDSIHTTDVGTNKCASGHGGTSAAAPLAAGIFALVMQVRPDLTWRDLQYLAMDTAKPVADKNAGWQKTKIGKQFSHVFGYGKIDSYSLVEEAKTWQKVKPQSWFFSPWQHVKQAIPEGQTGLTVEFDVTEDMLKKANLARLEHVTVTMNVQHTRRGDLSVDLISPENIVSHIATARRDDSHNGGYVDWTFMSVVHWGESGVGKWKLIVRDTVENAHNGTFVDWHLKLWGESINADQATLLPLPNADDDKDHGKILPTVTPPAATAIHDGGATKPTDHPERPTKAGPKPTETDGQSAASATPTSWISKFPTFGASKTAQMWIYGALGLIVAFCIGLGIYLFVARRRRLRNDPHNNYEFELVDDEERDALNSGEKGAARGKKGRRTRGGELYDAFAGGSDDDDEFDEYRDRAAERLDGVLEADRYVVGEESDDEGDDEKVEPKP</sequence>
<gene>
    <name evidence="18" type="ORF">TCAP_00612</name>
</gene>
<feature type="transmembrane region" description="Helical" evidence="16">
    <location>
        <begin position="861"/>
        <end position="883"/>
    </location>
</feature>
<evidence type="ECO:0000256" key="5">
    <source>
        <dbReference type="ARBA" id="ARBA00022729"/>
    </source>
</evidence>
<dbReference type="PANTHER" id="PTHR42884:SF14">
    <property type="entry name" value="NEUROENDOCRINE CONVERTASE 1"/>
    <property type="match status" value="1"/>
</dbReference>
<dbReference type="InterPro" id="IPR015500">
    <property type="entry name" value="Peptidase_S8_subtilisin-rel"/>
</dbReference>
<evidence type="ECO:0000256" key="1">
    <source>
        <dbReference type="ARBA" id="ARBA00004370"/>
    </source>
</evidence>
<keyword evidence="7 14" id="KW-0720">Serine protease</keyword>
<dbReference type="FunFam" id="3.40.50.200:FF:000005">
    <property type="entry name" value="Proprotein convertase subtilisin/kexin type 7"/>
    <property type="match status" value="1"/>
</dbReference>
<dbReference type="InterPro" id="IPR008979">
    <property type="entry name" value="Galactose-bd-like_sf"/>
</dbReference>
<feature type="domain" description="P/Homo B" evidence="17">
    <location>
        <begin position="640"/>
        <end position="775"/>
    </location>
</feature>
<dbReference type="InterPro" id="IPR034182">
    <property type="entry name" value="Kexin/furin"/>
</dbReference>
<dbReference type="PROSITE" id="PS00138">
    <property type="entry name" value="SUBTILASE_SER"/>
    <property type="match status" value="1"/>
</dbReference>
<dbReference type="SUPFAM" id="SSF52743">
    <property type="entry name" value="Subtilisin-like"/>
    <property type="match status" value="1"/>
</dbReference>
<dbReference type="FunFam" id="2.60.120.260:FF:000026">
    <property type="entry name" value="proprotein convertase subtilisin/kexin type 7"/>
    <property type="match status" value="1"/>
</dbReference>
<evidence type="ECO:0000313" key="19">
    <source>
        <dbReference type="Proteomes" id="UP000236621"/>
    </source>
</evidence>
<evidence type="ECO:0000256" key="3">
    <source>
        <dbReference type="ARBA" id="ARBA00022670"/>
    </source>
</evidence>
<dbReference type="InterPro" id="IPR000209">
    <property type="entry name" value="Peptidase_S8/S53_dom"/>
</dbReference>
<evidence type="ECO:0000256" key="8">
    <source>
        <dbReference type="ARBA" id="ARBA00022837"/>
    </source>
</evidence>
<dbReference type="OrthoDB" id="300641at2759"/>
<keyword evidence="11" id="KW-0865">Zymogen</keyword>
<dbReference type="SUPFAM" id="SSF49785">
    <property type="entry name" value="Galactose-binding domain-like"/>
    <property type="match status" value="1"/>
</dbReference>
<dbReference type="InterPro" id="IPR023827">
    <property type="entry name" value="Peptidase_S8_Asp-AS"/>
</dbReference>
<dbReference type="PANTHER" id="PTHR42884">
    <property type="entry name" value="PROPROTEIN CONVERTASE SUBTILISIN/KEXIN-RELATED"/>
    <property type="match status" value="1"/>
</dbReference>
<dbReference type="PROSITE" id="PS00137">
    <property type="entry name" value="SUBTILASE_HIS"/>
    <property type="match status" value="1"/>
</dbReference>
<accession>A0A2K3QPK4</accession>
<dbReference type="CDD" id="cd04059">
    <property type="entry name" value="Peptidases_S8_Protein_convertases_Kexins_Furin-like"/>
    <property type="match status" value="1"/>
</dbReference>
<dbReference type="Pfam" id="PF01483">
    <property type="entry name" value="P_proprotein"/>
    <property type="match status" value="1"/>
</dbReference>
<evidence type="ECO:0000256" key="4">
    <source>
        <dbReference type="ARBA" id="ARBA00022692"/>
    </source>
</evidence>
<evidence type="ECO:0000256" key="7">
    <source>
        <dbReference type="ARBA" id="ARBA00022825"/>
    </source>
</evidence>
<evidence type="ECO:0000256" key="10">
    <source>
        <dbReference type="ARBA" id="ARBA00023136"/>
    </source>
</evidence>
<keyword evidence="12" id="KW-0325">Glycoprotein</keyword>
<dbReference type="GO" id="GO:0004252">
    <property type="term" value="F:serine-type endopeptidase activity"/>
    <property type="evidence" value="ECO:0007669"/>
    <property type="project" value="UniProtKB-UniRule"/>
</dbReference>
<evidence type="ECO:0000256" key="14">
    <source>
        <dbReference type="PROSITE-ProRule" id="PRU01240"/>
    </source>
</evidence>
<dbReference type="PROSITE" id="PS00136">
    <property type="entry name" value="SUBTILASE_ASP"/>
    <property type="match status" value="1"/>
</dbReference>
<evidence type="ECO:0000256" key="2">
    <source>
        <dbReference type="ARBA" id="ARBA00005325"/>
    </source>
</evidence>
<keyword evidence="3 14" id="KW-0645">Protease</keyword>
<keyword evidence="6 14" id="KW-0378">Hydrolase</keyword>
<dbReference type="Proteomes" id="UP000236621">
    <property type="component" value="Unassembled WGS sequence"/>
</dbReference>
<feature type="region of interest" description="Disordered" evidence="15">
    <location>
        <begin position="965"/>
        <end position="984"/>
    </location>
</feature>
<keyword evidence="10 16" id="KW-0472">Membrane</keyword>
<reference evidence="18 19" key="1">
    <citation type="submission" date="2017-08" db="EMBL/GenBank/DDBJ databases">
        <title>Harnessing the power of phylogenomics to disentangle the directionality and signatures of interkingdom host jumping in the parasitic fungal genus Tolypocladium.</title>
        <authorList>
            <person name="Quandt C.A."/>
            <person name="Patterson W."/>
            <person name="Spatafora J.W."/>
        </authorList>
    </citation>
    <scope>NUCLEOTIDE SEQUENCE [LARGE SCALE GENOMIC DNA]</scope>
    <source>
        <strain evidence="18 19">CBS 113982</strain>
    </source>
</reference>
<dbReference type="PROSITE" id="PS51892">
    <property type="entry name" value="SUBTILASE"/>
    <property type="match status" value="1"/>
</dbReference>
<name>A0A2K3QPK4_9HYPO</name>
<dbReference type="Gene3D" id="3.40.50.200">
    <property type="entry name" value="Peptidase S8/S53 domain"/>
    <property type="match status" value="1"/>
</dbReference>
<feature type="compositionally biased region" description="Acidic residues" evidence="15">
    <location>
        <begin position="969"/>
        <end position="984"/>
    </location>
</feature>
<evidence type="ECO:0000256" key="11">
    <source>
        <dbReference type="ARBA" id="ARBA00023145"/>
    </source>
</evidence>
<dbReference type="InterPro" id="IPR023828">
    <property type="entry name" value="Peptidase_S8_Ser-AS"/>
</dbReference>
<dbReference type="PROSITE" id="PS51829">
    <property type="entry name" value="P_HOMO_B"/>
    <property type="match status" value="1"/>
</dbReference>
<proteinExistence type="inferred from homology"/>
<evidence type="ECO:0000256" key="12">
    <source>
        <dbReference type="ARBA" id="ARBA00023180"/>
    </source>
</evidence>
<dbReference type="Pfam" id="PF00082">
    <property type="entry name" value="Peptidase_S8"/>
    <property type="match status" value="1"/>
</dbReference>
<evidence type="ECO:0000259" key="17">
    <source>
        <dbReference type="PROSITE" id="PS51829"/>
    </source>
</evidence>
<comment type="subcellular location">
    <subcellularLocation>
        <location evidence="1">Membrane</location>
    </subcellularLocation>
</comment>
<keyword evidence="9 16" id="KW-1133">Transmembrane helix</keyword>
<feature type="region of interest" description="Disordered" evidence="15">
    <location>
        <begin position="802"/>
        <end position="843"/>
    </location>
</feature>
<keyword evidence="8" id="KW-0106">Calcium</keyword>
<keyword evidence="5" id="KW-0732">Signal</keyword>
<dbReference type="GO" id="GO:0007323">
    <property type="term" value="P:peptide pheromone maturation"/>
    <property type="evidence" value="ECO:0007669"/>
    <property type="project" value="UniProtKB-ARBA"/>
</dbReference>
<dbReference type="STRING" id="45235.A0A2K3QPK4"/>
<dbReference type="GO" id="GO:0005802">
    <property type="term" value="C:trans-Golgi network"/>
    <property type="evidence" value="ECO:0007669"/>
    <property type="project" value="TreeGrafter"/>
</dbReference>
<dbReference type="AlphaFoldDB" id="A0A2K3QPK4"/>
<evidence type="ECO:0000256" key="6">
    <source>
        <dbReference type="ARBA" id="ARBA00022801"/>
    </source>
</evidence>
<dbReference type="Gene3D" id="2.60.120.260">
    <property type="entry name" value="Galactose-binding domain-like"/>
    <property type="match status" value="1"/>
</dbReference>
<feature type="active site" description="Charge relay system" evidence="13 14">
    <location>
        <position position="564"/>
    </location>
</feature>
<comment type="caution">
    <text evidence="18">The sequence shown here is derived from an EMBL/GenBank/DDBJ whole genome shotgun (WGS) entry which is preliminary data.</text>
</comment>
<dbReference type="PRINTS" id="PR00723">
    <property type="entry name" value="SUBTILISIN"/>
</dbReference>
<evidence type="ECO:0000256" key="13">
    <source>
        <dbReference type="PIRSR" id="PIRSR615500-1"/>
    </source>
</evidence>
<evidence type="ECO:0000256" key="9">
    <source>
        <dbReference type="ARBA" id="ARBA00022989"/>
    </source>
</evidence>
<protein>
    <submittedName>
        <fullName evidence="18">Protease KEX1</fullName>
    </submittedName>
</protein>
<dbReference type="GO" id="GO:0016485">
    <property type="term" value="P:protein processing"/>
    <property type="evidence" value="ECO:0007669"/>
    <property type="project" value="TreeGrafter"/>
</dbReference>